<sequence>MQNPQTVKEVQRLAGRLVSLSCFIPRLAEKAGPIFTLLQKPKNFEWTEQCEEAF</sequence>
<name>A0A151QNQ4_CAJCA</name>
<organism evidence="1 2">
    <name type="scientific">Cajanus cajan</name>
    <name type="common">Pigeon pea</name>
    <name type="synonym">Cajanus indicus</name>
    <dbReference type="NCBI Taxonomy" id="3821"/>
    <lineage>
        <taxon>Eukaryota</taxon>
        <taxon>Viridiplantae</taxon>
        <taxon>Streptophyta</taxon>
        <taxon>Embryophyta</taxon>
        <taxon>Tracheophyta</taxon>
        <taxon>Spermatophyta</taxon>
        <taxon>Magnoliopsida</taxon>
        <taxon>eudicotyledons</taxon>
        <taxon>Gunneridae</taxon>
        <taxon>Pentapetalae</taxon>
        <taxon>rosids</taxon>
        <taxon>fabids</taxon>
        <taxon>Fabales</taxon>
        <taxon>Fabaceae</taxon>
        <taxon>Papilionoideae</taxon>
        <taxon>50 kb inversion clade</taxon>
        <taxon>NPAAA clade</taxon>
        <taxon>indigoferoid/millettioid clade</taxon>
        <taxon>Phaseoleae</taxon>
        <taxon>Cajanus</taxon>
    </lineage>
</organism>
<gene>
    <name evidence="1" type="ORF">KK1_047545</name>
</gene>
<dbReference type="Gene3D" id="3.30.70.270">
    <property type="match status" value="1"/>
</dbReference>
<dbReference type="SUPFAM" id="SSF56672">
    <property type="entry name" value="DNA/RNA polymerases"/>
    <property type="match status" value="1"/>
</dbReference>
<dbReference type="Proteomes" id="UP000075243">
    <property type="component" value="Unassembled WGS sequence"/>
</dbReference>
<dbReference type="Gramene" id="C.cajan_44796.t">
    <property type="protein sequence ID" value="C.cajan_44796.t.cds1"/>
    <property type="gene ID" value="C.cajan_44796"/>
</dbReference>
<protein>
    <recommendedName>
        <fullName evidence="3">Retrotransposable element Tf2</fullName>
    </recommendedName>
</protein>
<reference evidence="1" key="1">
    <citation type="journal article" date="2012" name="Nat. Biotechnol.">
        <title>Draft genome sequence of pigeonpea (Cajanus cajan), an orphan legume crop of resource-poor farmers.</title>
        <authorList>
            <person name="Varshney R.K."/>
            <person name="Chen W."/>
            <person name="Li Y."/>
            <person name="Bharti A.K."/>
            <person name="Saxena R.K."/>
            <person name="Schlueter J.A."/>
            <person name="Donoghue M.T."/>
            <person name="Azam S."/>
            <person name="Fan G."/>
            <person name="Whaley A.M."/>
            <person name="Farmer A.D."/>
            <person name="Sheridan J."/>
            <person name="Iwata A."/>
            <person name="Tuteja R."/>
            <person name="Penmetsa R.V."/>
            <person name="Wu W."/>
            <person name="Upadhyaya H.D."/>
            <person name="Yang S.P."/>
            <person name="Shah T."/>
            <person name="Saxena K.B."/>
            <person name="Michael T."/>
            <person name="McCombie W.R."/>
            <person name="Yang B."/>
            <person name="Zhang G."/>
            <person name="Yang H."/>
            <person name="Wang J."/>
            <person name="Spillane C."/>
            <person name="Cook D.R."/>
            <person name="May G.D."/>
            <person name="Xu X."/>
            <person name="Jackson S.A."/>
        </authorList>
    </citation>
    <scope>NUCLEOTIDE SEQUENCE [LARGE SCALE GENOMIC DNA]</scope>
</reference>
<evidence type="ECO:0000313" key="2">
    <source>
        <dbReference type="Proteomes" id="UP000075243"/>
    </source>
</evidence>
<keyword evidence="2" id="KW-1185">Reference proteome</keyword>
<proteinExistence type="predicted"/>
<dbReference type="EMBL" id="KQ485579">
    <property type="protein sequence ID" value="KYP31906.1"/>
    <property type="molecule type" value="Genomic_DNA"/>
</dbReference>
<dbReference type="AlphaFoldDB" id="A0A151QNQ4"/>
<evidence type="ECO:0000313" key="1">
    <source>
        <dbReference type="EMBL" id="KYP31906.1"/>
    </source>
</evidence>
<dbReference type="InterPro" id="IPR043502">
    <property type="entry name" value="DNA/RNA_pol_sf"/>
</dbReference>
<accession>A0A151QNQ4</accession>
<evidence type="ECO:0008006" key="3">
    <source>
        <dbReference type="Google" id="ProtNLM"/>
    </source>
</evidence>
<dbReference type="InterPro" id="IPR043128">
    <property type="entry name" value="Rev_trsase/Diguanyl_cyclase"/>
</dbReference>